<sequence length="333" mass="35423">MHVERSEFVQVSRFVAAFLVVITHTTFYAAERIGSGLGVWHFGEIGVPIFFAISGLVMVLSTTRLPVDPKGAQTFLLRRFVRIVPLYWLATAVKVAVALAAPAVVNHNHFEAANAVKSFLFIPYFNAAGEVRPMHGVGWTLLHEVFFYLLFAGALSARLRPVIWVPGAIVALWVVGLLIEDKSAFVKVATSAVNLNFVAGMVAGALLSSAAPKTAAAATMAGCAVLLGWLVGETPVVVVAFCAAVLLLGALQMGRVAKPFVALGDSSYSLYLFHPFIAPALVVLLGKKLGQPPAVAVAVTCLATVIACHVVHLLIERPIVRRVRGALAARQLA</sequence>
<dbReference type="InterPro" id="IPR002656">
    <property type="entry name" value="Acyl_transf_3_dom"/>
</dbReference>
<name>A0ABU1YSD5_ROSSA</name>
<feature type="transmembrane region" description="Helical" evidence="1">
    <location>
        <begin position="45"/>
        <end position="65"/>
    </location>
</feature>
<feature type="transmembrane region" description="Helical" evidence="1">
    <location>
        <begin position="12"/>
        <end position="30"/>
    </location>
</feature>
<feature type="domain" description="Acyltransferase 3" evidence="2">
    <location>
        <begin position="10"/>
        <end position="308"/>
    </location>
</feature>
<evidence type="ECO:0000313" key="4">
    <source>
        <dbReference type="Proteomes" id="UP001180453"/>
    </source>
</evidence>
<protein>
    <submittedName>
        <fullName evidence="3">Peptidoglycan/LPS O-acetylase OafA/YrhL</fullName>
    </submittedName>
</protein>
<evidence type="ECO:0000259" key="2">
    <source>
        <dbReference type="Pfam" id="PF01757"/>
    </source>
</evidence>
<keyword evidence="1" id="KW-0472">Membrane</keyword>
<keyword evidence="1" id="KW-0812">Transmembrane</keyword>
<dbReference type="EMBL" id="JAVDXU010000003">
    <property type="protein sequence ID" value="MDR7271770.1"/>
    <property type="molecule type" value="Genomic_DNA"/>
</dbReference>
<evidence type="ECO:0000256" key="1">
    <source>
        <dbReference type="SAM" id="Phobius"/>
    </source>
</evidence>
<gene>
    <name evidence="3" type="ORF">J2X20_004438</name>
</gene>
<feature type="transmembrane region" description="Helical" evidence="1">
    <location>
        <begin position="185"/>
        <end position="207"/>
    </location>
</feature>
<dbReference type="InterPro" id="IPR050879">
    <property type="entry name" value="Acyltransferase_3"/>
</dbReference>
<feature type="transmembrane region" description="Helical" evidence="1">
    <location>
        <begin position="162"/>
        <end position="179"/>
    </location>
</feature>
<dbReference type="RefSeq" id="WP_310269585.1">
    <property type="nucleotide sequence ID" value="NZ_JAVDXU010000003.1"/>
</dbReference>
<feature type="transmembrane region" description="Helical" evidence="1">
    <location>
        <begin position="268"/>
        <end position="286"/>
    </location>
</feature>
<keyword evidence="4" id="KW-1185">Reference proteome</keyword>
<dbReference type="PANTHER" id="PTHR23028:SF131">
    <property type="entry name" value="BLR2367 PROTEIN"/>
    <property type="match status" value="1"/>
</dbReference>
<evidence type="ECO:0000313" key="3">
    <source>
        <dbReference type="EMBL" id="MDR7271770.1"/>
    </source>
</evidence>
<accession>A0ABU1YSD5</accession>
<comment type="caution">
    <text evidence="3">The sequence shown here is derived from an EMBL/GenBank/DDBJ whole genome shotgun (WGS) entry which is preliminary data.</text>
</comment>
<keyword evidence="1" id="KW-1133">Transmembrane helix</keyword>
<dbReference type="Proteomes" id="UP001180453">
    <property type="component" value="Unassembled WGS sequence"/>
</dbReference>
<proteinExistence type="predicted"/>
<dbReference type="Pfam" id="PF01757">
    <property type="entry name" value="Acyl_transf_3"/>
    <property type="match status" value="1"/>
</dbReference>
<feature type="transmembrane region" description="Helical" evidence="1">
    <location>
        <begin position="86"/>
        <end position="105"/>
    </location>
</feature>
<feature type="transmembrane region" description="Helical" evidence="1">
    <location>
        <begin position="237"/>
        <end position="256"/>
    </location>
</feature>
<feature type="transmembrane region" description="Helical" evidence="1">
    <location>
        <begin position="292"/>
        <end position="315"/>
    </location>
</feature>
<reference evidence="3 4" key="1">
    <citation type="submission" date="2023-07" db="EMBL/GenBank/DDBJ databases">
        <title>Sorghum-associated microbial communities from plants grown in Nebraska, USA.</title>
        <authorList>
            <person name="Schachtman D."/>
        </authorList>
    </citation>
    <scope>NUCLEOTIDE SEQUENCE [LARGE SCALE GENOMIC DNA]</scope>
    <source>
        <strain evidence="3 4">BE314</strain>
    </source>
</reference>
<dbReference type="PANTHER" id="PTHR23028">
    <property type="entry name" value="ACETYLTRANSFERASE"/>
    <property type="match status" value="1"/>
</dbReference>
<organism evidence="3 4">
    <name type="scientific">Roseateles saccharophilus</name>
    <name type="common">Pseudomonas saccharophila</name>
    <dbReference type="NCBI Taxonomy" id="304"/>
    <lineage>
        <taxon>Bacteria</taxon>
        <taxon>Pseudomonadati</taxon>
        <taxon>Pseudomonadota</taxon>
        <taxon>Betaproteobacteria</taxon>
        <taxon>Burkholderiales</taxon>
        <taxon>Sphaerotilaceae</taxon>
        <taxon>Roseateles</taxon>
    </lineage>
</organism>